<feature type="domain" description="HD/PDEase" evidence="3">
    <location>
        <begin position="173"/>
        <end position="322"/>
    </location>
</feature>
<dbReference type="InterPro" id="IPR006674">
    <property type="entry name" value="HD_domain"/>
</dbReference>
<dbReference type="SUPFAM" id="SSF109604">
    <property type="entry name" value="HD-domain/PDEase-like"/>
    <property type="match status" value="1"/>
</dbReference>
<evidence type="ECO:0000256" key="1">
    <source>
        <dbReference type="ARBA" id="ARBA00022801"/>
    </source>
</evidence>
<dbReference type="GO" id="GO:0031125">
    <property type="term" value="P:rRNA 3'-end processing"/>
    <property type="evidence" value="ECO:0007669"/>
    <property type="project" value="TreeGrafter"/>
</dbReference>
<dbReference type="CDD" id="cd00077">
    <property type="entry name" value="HDc"/>
    <property type="match status" value="1"/>
</dbReference>
<keyword evidence="1" id="KW-0378">Hydrolase</keyword>
<gene>
    <name evidence="4" type="ORF">G3M56_003510</name>
</gene>
<dbReference type="EMBL" id="CP066776">
    <property type="protein sequence ID" value="QQL45669.1"/>
    <property type="molecule type" value="Genomic_DNA"/>
</dbReference>
<organism evidence="4 5">
    <name type="scientific">Sulfuriroseicoccus oceanibius</name>
    <dbReference type="NCBI Taxonomy" id="2707525"/>
    <lineage>
        <taxon>Bacteria</taxon>
        <taxon>Pseudomonadati</taxon>
        <taxon>Verrucomicrobiota</taxon>
        <taxon>Verrucomicrobiia</taxon>
        <taxon>Verrucomicrobiales</taxon>
        <taxon>Verrucomicrobiaceae</taxon>
        <taxon>Sulfuriroseicoccus</taxon>
    </lineage>
</organism>
<name>A0A6B3LFF9_9BACT</name>
<dbReference type="Proteomes" id="UP000475117">
    <property type="component" value="Chromosome"/>
</dbReference>
<evidence type="ECO:0000259" key="3">
    <source>
        <dbReference type="SMART" id="SM00471"/>
    </source>
</evidence>
<evidence type="ECO:0000256" key="2">
    <source>
        <dbReference type="SAM" id="MobiDB-lite"/>
    </source>
</evidence>
<feature type="compositionally biased region" description="Polar residues" evidence="2">
    <location>
        <begin position="355"/>
        <end position="371"/>
    </location>
</feature>
<sequence>MSYDSISDAPLSISAAKSACAEQTVPATVHCQIESIVEKQTKTGKPYYEITLRDATDQVTLKAWQDTPGFAAAESGRLAPNDFIAVTGGWSTSQYGVDCRDWTAAKLDEDATDRLLAGTGELRAKQDSDWATILHYISQVADPRLKAVADLFIARHGSHMRRTAAARRNHHARRGGLVEHVAQMMRTADSLCEAYPRLNRDLLQVGILLHDCGKLWENAYPEDGFTMPFQLSGELLGHIPIGIEVANKLWHSAVDSPDAPAEWKTITPSSEEARLHLLHLIGSHHGTHEFGSPVLPRTPEAIALHHIDNIDAKLEMMFAGYETTAQIAPGIYDRVFPLPGHLVEPLASVDPEVATTAQPSVPSTPNITQPQQPEPVAASEPALTEPEVETAQPLTIEPEIATSPAAEIAATDVPESTPEPEAIEPESTPSEDDSQPEPPAKKPEKPLPAPAQDDLGDLFA</sequence>
<dbReference type="SMART" id="SM00471">
    <property type="entry name" value="HDc"/>
    <property type="match status" value="1"/>
</dbReference>
<accession>A0A6B3LFF9</accession>
<reference evidence="4 5" key="1">
    <citation type="submission" date="2020-12" db="EMBL/GenBank/DDBJ databases">
        <title>Sulforoseuscoccus oceanibium gen. nov., sp. nov., a representative of the phylum Verrucomicrobia with special cytoplasmic membrane, and proposal of Sulforoseuscoccusaceae fam. nov.</title>
        <authorList>
            <person name="Xi F."/>
        </authorList>
    </citation>
    <scope>NUCLEOTIDE SEQUENCE [LARGE SCALE GENOMIC DNA]</scope>
    <source>
        <strain evidence="4 5">T37</strain>
    </source>
</reference>
<dbReference type="InterPro" id="IPR050798">
    <property type="entry name" value="YhaM_exoribonuc/phosphodiest"/>
</dbReference>
<dbReference type="PANTHER" id="PTHR37294">
    <property type="entry name" value="3'-5' EXORIBONUCLEASE YHAM"/>
    <property type="match status" value="1"/>
</dbReference>
<keyword evidence="5" id="KW-1185">Reference proteome</keyword>
<dbReference type="PANTHER" id="PTHR37294:SF1">
    <property type="entry name" value="3'-5' EXORIBONUCLEASE YHAM"/>
    <property type="match status" value="1"/>
</dbReference>
<dbReference type="Pfam" id="PF01966">
    <property type="entry name" value="HD"/>
    <property type="match status" value="1"/>
</dbReference>
<feature type="region of interest" description="Disordered" evidence="2">
    <location>
        <begin position="355"/>
        <end position="460"/>
    </location>
</feature>
<dbReference type="Gene3D" id="1.10.3210.10">
    <property type="entry name" value="Hypothetical protein af1432"/>
    <property type="match status" value="1"/>
</dbReference>
<dbReference type="InterPro" id="IPR003607">
    <property type="entry name" value="HD/PDEase_dom"/>
</dbReference>
<dbReference type="AlphaFoldDB" id="A0A6B3LFF9"/>
<evidence type="ECO:0000313" key="5">
    <source>
        <dbReference type="Proteomes" id="UP000475117"/>
    </source>
</evidence>
<evidence type="ECO:0000313" key="4">
    <source>
        <dbReference type="EMBL" id="QQL45669.1"/>
    </source>
</evidence>
<dbReference type="RefSeq" id="WP_164365632.1">
    <property type="nucleotide sequence ID" value="NZ_CP066776.1"/>
</dbReference>
<proteinExistence type="predicted"/>
<feature type="compositionally biased region" description="Acidic residues" evidence="2">
    <location>
        <begin position="421"/>
        <end position="435"/>
    </location>
</feature>
<dbReference type="KEGG" id="soa:G3M56_003510"/>
<protein>
    <submittedName>
        <fullName evidence="4">HD domain-containing protein</fullName>
    </submittedName>
</protein>
<dbReference type="GO" id="GO:0016787">
    <property type="term" value="F:hydrolase activity"/>
    <property type="evidence" value="ECO:0007669"/>
    <property type="project" value="UniProtKB-KW"/>
</dbReference>